<sequence length="144" mass="17087">MATKFDAENAENLEDIEKQFAVKAVKQMMTYWGLLETVGGSNLKLTPHDDDIFNTLLEDFPEFKDKENVKVIKEEEMKSPEGKKRWRDFCEKFNEMDDYNFGTMLRAKSDEEYTEENTIFAVRIQFYAIEIARNRYGLNDWVKK</sequence>
<reference evidence="6 7" key="1">
    <citation type="submission" date="2019-07" db="EMBL/GenBank/DDBJ databases">
        <title>Genome assembly of two rare yeast pathogens: Diutina rugosa and Trichomonascus ciferrii.</title>
        <authorList>
            <person name="Mixao V."/>
            <person name="Saus E."/>
            <person name="Hansen A."/>
            <person name="Lass-Flor C."/>
            <person name="Gabaldon T."/>
        </authorList>
    </citation>
    <scope>NUCLEOTIDE SEQUENCE [LARGE SCALE GENOMIC DNA]</scope>
    <source>
        <strain evidence="6 7">CBS 613</strain>
    </source>
</reference>
<name>A0A642V0P9_DIURU</name>
<dbReference type="Pfam" id="PF04669">
    <property type="entry name" value="PBDC1"/>
    <property type="match status" value="1"/>
</dbReference>
<dbReference type="EMBL" id="SWFT01000033">
    <property type="protein sequence ID" value="KAA8906559.1"/>
    <property type="molecule type" value="Genomic_DNA"/>
</dbReference>
<dbReference type="PANTHER" id="PTHR13410">
    <property type="entry name" value="PROTEIN PBDC1"/>
    <property type="match status" value="1"/>
</dbReference>
<evidence type="ECO:0000256" key="4">
    <source>
        <dbReference type="ARBA" id="ARBA00069779"/>
    </source>
</evidence>
<dbReference type="InterPro" id="IPR008476">
    <property type="entry name" value="PBDC1_metazoa/fungi"/>
</dbReference>
<feature type="domain" description="Polysaccharide biosynthesis" evidence="5">
    <location>
        <begin position="16"/>
        <end position="143"/>
    </location>
</feature>
<dbReference type="GeneID" id="54779621"/>
<keyword evidence="2" id="KW-0963">Cytoplasm</keyword>
<accession>A0A642V0P9</accession>
<dbReference type="GO" id="GO:0005737">
    <property type="term" value="C:cytoplasm"/>
    <property type="evidence" value="ECO:0007669"/>
    <property type="project" value="UniProtKB-SubCell"/>
</dbReference>
<dbReference type="RefSeq" id="XP_034014200.1">
    <property type="nucleotide sequence ID" value="XM_034159274.1"/>
</dbReference>
<organism evidence="6 7">
    <name type="scientific">Diutina rugosa</name>
    <name type="common">Yeast</name>
    <name type="synonym">Candida rugosa</name>
    <dbReference type="NCBI Taxonomy" id="5481"/>
    <lineage>
        <taxon>Eukaryota</taxon>
        <taxon>Fungi</taxon>
        <taxon>Dikarya</taxon>
        <taxon>Ascomycota</taxon>
        <taxon>Saccharomycotina</taxon>
        <taxon>Pichiomycetes</taxon>
        <taxon>Debaryomycetaceae</taxon>
        <taxon>Diutina</taxon>
    </lineage>
</organism>
<evidence type="ECO:0000313" key="7">
    <source>
        <dbReference type="Proteomes" id="UP000449547"/>
    </source>
</evidence>
<keyword evidence="7" id="KW-1185">Reference proteome</keyword>
<evidence type="ECO:0000259" key="5">
    <source>
        <dbReference type="Pfam" id="PF04669"/>
    </source>
</evidence>
<gene>
    <name evidence="6" type="ORF">DIURU_000968</name>
</gene>
<evidence type="ECO:0000313" key="6">
    <source>
        <dbReference type="EMBL" id="KAA8906559.1"/>
    </source>
</evidence>
<evidence type="ECO:0000256" key="3">
    <source>
        <dbReference type="ARBA" id="ARBA00061201"/>
    </source>
</evidence>
<comment type="similarity">
    <text evidence="3">Belongs to the PBDC1 family.</text>
</comment>
<comment type="subcellular location">
    <subcellularLocation>
        <location evidence="1">Cytoplasm</location>
    </subcellularLocation>
</comment>
<dbReference type="OrthoDB" id="10248897at2759"/>
<dbReference type="Proteomes" id="UP000449547">
    <property type="component" value="Unassembled WGS sequence"/>
</dbReference>
<dbReference type="VEuPathDB" id="FungiDB:DIURU_000968"/>
<dbReference type="PANTHER" id="PTHR13410:SF9">
    <property type="entry name" value="PROTEIN PBDC1"/>
    <property type="match status" value="1"/>
</dbReference>
<comment type="caution">
    <text evidence="6">The sequence shown here is derived from an EMBL/GenBank/DDBJ whole genome shotgun (WGS) entry which is preliminary data.</text>
</comment>
<proteinExistence type="inferred from homology"/>
<dbReference type="FunFam" id="1.10.3560.10:FF:000001">
    <property type="entry name" value="Protein PBDC1 homolog"/>
    <property type="match status" value="1"/>
</dbReference>
<evidence type="ECO:0000256" key="1">
    <source>
        <dbReference type="ARBA" id="ARBA00004496"/>
    </source>
</evidence>
<evidence type="ECO:0000256" key="2">
    <source>
        <dbReference type="ARBA" id="ARBA00022490"/>
    </source>
</evidence>
<protein>
    <recommendedName>
        <fullName evidence="4">Protein PBDC1 homolog</fullName>
    </recommendedName>
</protein>
<dbReference type="InterPro" id="IPR021148">
    <property type="entry name" value="Polysacc_synth_dom"/>
</dbReference>
<dbReference type="Gene3D" id="1.10.3560.10">
    <property type="entry name" value="yst0336 like domain"/>
    <property type="match status" value="1"/>
</dbReference>
<dbReference type="OMA" id="IQFYAFE"/>
<dbReference type="InterPro" id="IPR023139">
    <property type="entry name" value="PBDC1-like_dom_sf"/>
</dbReference>
<dbReference type="AlphaFoldDB" id="A0A642V0P9"/>